<dbReference type="AlphaFoldDB" id="A0A8J6E8N2"/>
<protein>
    <submittedName>
        <fullName evidence="2">Uncharacterized protein</fullName>
    </submittedName>
</protein>
<comment type="caution">
    <text evidence="2">The sequence shown here is derived from an EMBL/GenBank/DDBJ whole genome shotgun (WGS) entry which is preliminary data.</text>
</comment>
<feature type="region of interest" description="Disordered" evidence="1">
    <location>
        <begin position="262"/>
        <end position="315"/>
    </location>
</feature>
<evidence type="ECO:0000313" key="2">
    <source>
        <dbReference type="EMBL" id="KAG9392155.1"/>
    </source>
</evidence>
<accession>A0A8J6E8N2</accession>
<feature type="compositionally biased region" description="Acidic residues" evidence="1">
    <location>
        <begin position="274"/>
        <end position="283"/>
    </location>
</feature>
<evidence type="ECO:0000313" key="3">
    <source>
        <dbReference type="Proteomes" id="UP000717585"/>
    </source>
</evidence>
<feature type="region of interest" description="Disordered" evidence="1">
    <location>
        <begin position="492"/>
        <end position="513"/>
    </location>
</feature>
<proteinExistence type="predicted"/>
<reference evidence="2" key="1">
    <citation type="submission" date="2021-05" db="EMBL/GenBank/DDBJ databases">
        <title>A free-living protist that lacks canonical eukaryotic 1 DNA replication and segregation systems.</title>
        <authorList>
            <person name="Salas-Leiva D.E."/>
            <person name="Tromer E.C."/>
            <person name="Curtis B.A."/>
            <person name="Jerlstrom-Hultqvist J."/>
            <person name="Kolisko M."/>
            <person name="Yi Z."/>
            <person name="Salas-Leiva J.S."/>
            <person name="Gallot-Lavallee L."/>
            <person name="Kops G.J.P.L."/>
            <person name="Archibald J.M."/>
            <person name="Simpson A.G.B."/>
            <person name="Roger A.J."/>
        </authorList>
    </citation>
    <scope>NUCLEOTIDE SEQUENCE</scope>
    <source>
        <strain evidence="2">BICM</strain>
    </source>
</reference>
<organism evidence="2 3">
    <name type="scientific">Carpediemonas membranifera</name>
    <dbReference type="NCBI Taxonomy" id="201153"/>
    <lineage>
        <taxon>Eukaryota</taxon>
        <taxon>Metamonada</taxon>
        <taxon>Carpediemonas-like organisms</taxon>
        <taxon>Carpediemonas</taxon>
    </lineage>
</organism>
<name>A0A8J6E8N2_9EUKA</name>
<evidence type="ECO:0000256" key="1">
    <source>
        <dbReference type="SAM" id="MobiDB-lite"/>
    </source>
</evidence>
<sequence length="534" mass="59610">MLDITILRSWIREHHEKTVRIAFAAPGQERKAIRADKSMFERWFALRTNKSRLEYLKEHNVITKTALRCALVDHIVIDEIRDVFGLAGRVSLMDLINKASLPELMAISDDLARPELSKVPAGLFMEDDQVEIVRKQFVDHYTGSAITFEDNREAVMPSHRGSIHLEGTGRLFLPDQVNLILRALFVAPEGTVEARRVHAPYEDILSGCKNDPGSDVTSAQLERLRRDVAKAAAEAIQARNDREEAIHSLELVTASYAQDTGHAYVTPPASDAVEFSDTDEDESDGHSEPAAMHGDGVPLPQTDQDVDVESDVDDTDTVGSLLQQLDDTSAGLDDVPESVRLLEQYEPLMKRLAEEREAREALEQANRDSEESQKRLEAELGQQKAEDQAIHQFTQEELARASEAGLEALADELEDNWAELVRRAEEATVELDRYVPLAALMVLFQRNNVTGALWTRINSTMMRYGGQKFITVPPLDLGLSPEMKAIINQHSPAVDLPPDMSSKEHSSPADVTPMHIFLRRDGKSKARATTSEKL</sequence>
<dbReference type="Proteomes" id="UP000717585">
    <property type="component" value="Unassembled WGS sequence"/>
</dbReference>
<feature type="compositionally biased region" description="Acidic residues" evidence="1">
    <location>
        <begin position="304"/>
        <end position="315"/>
    </location>
</feature>
<gene>
    <name evidence="2" type="ORF">J8273_5136</name>
</gene>
<feature type="region of interest" description="Disordered" evidence="1">
    <location>
        <begin position="357"/>
        <end position="377"/>
    </location>
</feature>
<keyword evidence="3" id="KW-1185">Reference proteome</keyword>
<dbReference type="EMBL" id="JAHDYR010000038">
    <property type="protein sequence ID" value="KAG9392155.1"/>
    <property type="molecule type" value="Genomic_DNA"/>
</dbReference>